<feature type="compositionally biased region" description="Basic and acidic residues" evidence="1">
    <location>
        <begin position="1"/>
        <end position="12"/>
    </location>
</feature>
<gene>
    <name evidence="2" type="ORF">VITISV_035933</name>
</gene>
<organism evidence="2">
    <name type="scientific">Vitis vinifera</name>
    <name type="common">Grape</name>
    <dbReference type="NCBI Taxonomy" id="29760"/>
    <lineage>
        <taxon>Eukaryota</taxon>
        <taxon>Viridiplantae</taxon>
        <taxon>Streptophyta</taxon>
        <taxon>Embryophyta</taxon>
        <taxon>Tracheophyta</taxon>
        <taxon>Spermatophyta</taxon>
        <taxon>Magnoliopsida</taxon>
        <taxon>eudicotyledons</taxon>
        <taxon>Gunneridae</taxon>
        <taxon>Pentapetalae</taxon>
        <taxon>rosids</taxon>
        <taxon>Vitales</taxon>
        <taxon>Vitaceae</taxon>
        <taxon>Viteae</taxon>
        <taxon>Vitis</taxon>
    </lineage>
</organism>
<dbReference type="AlphaFoldDB" id="A5BCM1"/>
<reference evidence="2" key="1">
    <citation type="journal article" date="2007" name="PLoS ONE">
        <title>The first genome sequence of an elite grapevine cultivar (Pinot noir Vitis vinifera L.): coping with a highly heterozygous genome.</title>
        <authorList>
            <person name="Velasco R."/>
            <person name="Zharkikh A."/>
            <person name="Troggio M."/>
            <person name="Cartwright D.A."/>
            <person name="Cestaro A."/>
            <person name="Pruss D."/>
            <person name="Pindo M."/>
            <person name="FitzGerald L.M."/>
            <person name="Vezzulli S."/>
            <person name="Reid J."/>
            <person name="Malacarne G."/>
            <person name="Iliev D."/>
            <person name="Coppola G."/>
            <person name="Wardell B."/>
            <person name="Micheletti D."/>
            <person name="Macalma T."/>
            <person name="Facci M."/>
            <person name="Mitchell J.T."/>
            <person name="Perazzolli M."/>
            <person name="Eldredge G."/>
            <person name="Gatto P."/>
            <person name="Oyzerski R."/>
            <person name="Moretto M."/>
            <person name="Gutin N."/>
            <person name="Stefanini M."/>
            <person name="Chen Y."/>
            <person name="Segala C."/>
            <person name="Davenport C."/>
            <person name="Dematte L."/>
            <person name="Mraz A."/>
            <person name="Battilana J."/>
            <person name="Stormo K."/>
            <person name="Costa F."/>
            <person name="Tao Q."/>
            <person name="Si-Ammour A."/>
            <person name="Harkins T."/>
            <person name="Lackey A."/>
            <person name="Perbost C."/>
            <person name="Taillon B."/>
            <person name="Stella A."/>
            <person name="Solovyev V."/>
            <person name="Fawcett J.A."/>
            <person name="Sterck L."/>
            <person name="Vandepoele K."/>
            <person name="Grando S.M."/>
            <person name="Toppo S."/>
            <person name="Moser C."/>
            <person name="Lanchbury J."/>
            <person name="Bogden R."/>
            <person name="Skolnick M."/>
            <person name="Sgaramella V."/>
            <person name="Bhatnagar S.K."/>
            <person name="Fontana P."/>
            <person name="Gutin A."/>
            <person name="Van de Peer Y."/>
            <person name="Salamini F."/>
            <person name="Viola R."/>
        </authorList>
    </citation>
    <scope>NUCLEOTIDE SEQUENCE</scope>
</reference>
<name>A5BCM1_VITVI</name>
<feature type="region of interest" description="Disordered" evidence="1">
    <location>
        <begin position="1"/>
        <end position="26"/>
    </location>
</feature>
<protein>
    <submittedName>
        <fullName evidence="2">Uncharacterized protein</fullName>
    </submittedName>
</protein>
<dbReference type="EMBL" id="AM454685">
    <property type="protein sequence ID" value="CAN78869.1"/>
    <property type="molecule type" value="Genomic_DNA"/>
</dbReference>
<proteinExistence type="predicted"/>
<evidence type="ECO:0000313" key="2">
    <source>
        <dbReference type="EMBL" id="CAN78869.1"/>
    </source>
</evidence>
<accession>A5BCM1</accession>
<evidence type="ECO:0000256" key="1">
    <source>
        <dbReference type="SAM" id="MobiDB-lite"/>
    </source>
</evidence>
<sequence length="90" mass="10286">MKKEKETAELLERAGPAKMRRGSTGLRRRGNGWVPWRETLKASGETEEPWDRRLAPPWLLLPSAWSGFVMNSEGQRSSLFDLFCPNAIEL</sequence>